<evidence type="ECO:0000256" key="1">
    <source>
        <dbReference type="ARBA" id="ARBA00008987"/>
    </source>
</evidence>
<gene>
    <name evidence="3" type="ORF">SCHPADRAFT_898124</name>
</gene>
<keyword evidence="4" id="KW-1185">Reference proteome</keyword>
<dbReference type="PANTHER" id="PTHR12452:SF0">
    <property type="entry name" value="THIOREDOXIN DOMAIN-CONTAINING PROTEIN 17"/>
    <property type="match status" value="1"/>
</dbReference>
<proteinExistence type="inferred from homology"/>
<dbReference type="Proteomes" id="UP000053477">
    <property type="component" value="Unassembled WGS sequence"/>
</dbReference>
<evidence type="ECO:0000313" key="3">
    <source>
        <dbReference type="EMBL" id="KLO20060.1"/>
    </source>
</evidence>
<comment type="similarity">
    <text evidence="1">Belongs to the thioredoxin family.</text>
</comment>
<dbReference type="InterPro" id="IPR045108">
    <property type="entry name" value="TXNDC17-like"/>
</dbReference>
<reference evidence="3 4" key="1">
    <citation type="submission" date="2015-04" db="EMBL/GenBank/DDBJ databases">
        <title>Complete genome sequence of Schizopora paradoxa KUC8140, a cosmopolitan wood degrader in East Asia.</title>
        <authorList>
            <consortium name="DOE Joint Genome Institute"/>
            <person name="Min B."/>
            <person name="Park H."/>
            <person name="Jang Y."/>
            <person name="Kim J.-J."/>
            <person name="Kim K.H."/>
            <person name="Pangilinan J."/>
            <person name="Lipzen A."/>
            <person name="Riley R."/>
            <person name="Grigoriev I.V."/>
            <person name="Spatafora J.W."/>
            <person name="Choi I.-G."/>
        </authorList>
    </citation>
    <scope>NUCLEOTIDE SEQUENCE [LARGE SCALE GENOMIC DNA]</scope>
    <source>
        <strain evidence="3 4">KUC8140</strain>
    </source>
</reference>
<dbReference type="InterPro" id="IPR010357">
    <property type="entry name" value="TXNDC17_dom"/>
</dbReference>
<dbReference type="PANTHER" id="PTHR12452">
    <property type="entry name" value="42-9-9 PROTEIN-RELATED"/>
    <property type="match status" value="1"/>
</dbReference>
<feature type="domain" description="Thioredoxin" evidence="2">
    <location>
        <begin position="11"/>
        <end position="81"/>
    </location>
</feature>
<organism evidence="3 4">
    <name type="scientific">Schizopora paradoxa</name>
    <dbReference type="NCBI Taxonomy" id="27342"/>
    <lineage>
        <taxon>Eukaryota</taxon>
        <taxon>Fungi</taxon>
        <taxon>Dikarya</taxon>
        <taxon>Basidiomycota</taxon>
        <taxon>Agaricomycotina</taxon>
        <taxon>Agaricomycetes</taxon>
        <taxon>Hymenochaetales</taxon>
        <taxon>Schizoporaceae</taxon>
        <taxon>Schizopora</taxon>
    </lineage>
</organism>
<sequence>MHCNAPRTLQDCRDVESLVAQVFGQEGAPSALIVYVGQRSEWKDGANSFRATPWNINAIPTVVRRKDDARLVEAGITDAALKEFVSA</sequence>
<accession>A0A0H2S6Y5</accession>
<dbReference type="AlphaFoldDB" id="A0A0H2S6Y5"/>
<dbReference type="OrthoDB" id="78947at2759"/>
<dbReference type="EMBL" id="KQ085883">
    <property type="protein sequence ID" value="KLO20060.1"/>
    <property type="molecule type" value="Genomic_DNA"/>
</dbReference>
<dbReference type="Gene3D" id="3.40.30.10">
    <property type="entry name" value="Glutaredoxin"/>
    <property type="match status" value="1"/>
</dbReference>
<protein>
    <recommendedName>
        <fullName evidence="2">Thioredoxin domain-containing protein</fullName>
    </recommendedName>
</protein>
<dbReference type="InParanoid" id="A0A0H2S6Y5"/>
<evidence type="ECO:0000259" key="2">
    <source>
        <dbReference type="Pfam" id="PF06110"/>
    </source>
</evidence>
<dbReference type="Pfam" id="PF06110">
    <property type="entry name" value="TXD17-like_Trx"/>
    <property type="match status" value="1"/>
</dbReference>
<dbReference type="GO" id="GO:0047134">
    <property type="term" value="F:protein-disulfide reductase [NAD(P)H] activity"/>
    <property type="evidence" value="ECO:0007669"/>
    <property type="project" value="InterPro"/>
</dbReference>
<evidence type="ECO:0000313" key="4">
    <source>
        <dbReference type="Proteomes" id="UP000053477"/>
    </source>
</evidence>
<name>A0A0H2S6Y5_9AGAM</name>
<dbReference type="GO" id="GO:0005829">
    <property type="term" value="C:cytosol"/>
    <property type="evidence" value="ECO:0007669"/>
    <property type="project" value="TreeGrafter"/>
</dbReference>
<dbReference type="STRING" id="27342.A0A0H2S6Y5"/>